<evidence type="ECO:0000313" key="2">
    <source>
        <dbReference type="Proteomes" id="UP000054928"/>
    </source>
</evidence>
<evidence type="ECO:0000313" key="1">
    <source>
        <dbReference type="EMBL" id="CEG42245.1"/>
    </source>
</evidence>
<dbReference type="EMBL" id="CCYD01000610">
    <property type="protein sequence ID" value="CEG42245.1"/>
    <property type="molecule type" value="Genomic_DNA"/>
</dbReference>
<name>A0A0P1AM28_PLAHL</name>
<proteinExistence type="predicted"/>
<reference evidence="2" key="1">
    <citation type="submission" date="2014-09" db="EMBL/GenBank/DDBJ databases">
        <authorList>
            <person name="Sharma Rahul"/>
            <person name="Thines Marco"/>
        </authorList>
    </citation>
    <scope>NUCLEOTIDE SEQUENCE [LARGE SCALE GENOMIC DNA]</scope>
</reference>
<organism evidence="1 2">
    <name type="scientific">Plasmopara halstedii</name>
    <name type="common">Downy mildew of sunflower</name>
    <dbReference type="NCBI Taxonomy" id="4781"/>
    <lineage>
        <taxon>Eukaryota</taxon>
        <taxon>Sar</taxon>
        <taxon>Stramenopiles</taxon>
        <taxon>Oomycota</taxon>
        <taxon>Peronosporomycetes</taxon>
        <taxon>Peronosporales</taxon>
        <taxon>Peronosporaceae</taxon>
        <taxon>Plasmopara</taxon>
    </lineage>
</organism>
<dbReference type="GeneID" id="36407593"/>
<protein>
    <submittedName>
        <fullName evidence="1">Uncharacterized protein</fullName>
    </submittedName>
</protein>
<sequence>MVIKNEKAGDQRIKRETGVISNRTHRVAADVVSSALKMAKTDKLSPGQKEYPS</sequence>
<keyword evidence="2" id="KW-1185">Reference proteome</keyword>
<dbReference type="Proteomes" id="UP000054928">
    <property type="component" value="Unassembled WGS sequence"/>
</dbReference>
<accession>A0A0P1AM28</accession>
<dbReference type="AlphaFoldDB" id="A0A0P1AM28"/>
<dbReference type="RefSeq" id="XP_024578614.1">
    <property type="nucleotide sequence ID" value="XM_024728104.1"/>
</dbReference>